<dbReference type="Proteomes" id="UP000249016">
    <property type="component" value="Unassembled WGS sequence"/>
</dbReference>
<evidence type="ECO:0000313" key="1">
    <source>
        <dbReference type="EMBL" id="RAI78133.1"/>
    </source>
</evidence>
<dbReference type="OrthoDB" id="953291at2"/>
<dbReference type="RefSeq" id="WP_111349615.1">
    <property type="nucleotide sequence ID" value="NZ_QLII01000001.1"/>
</dbReference>
<protein>
    <submittedName>
        <fullName evidence="1">Uncharacterized protein</fullName>
    </submittedName>
</protein>
<gene>
    <name evidence="1" type="ORF">HMF3257_35860</name>
</gene>
<keyword evidence="2" id="KW-1185">Reference proteome</keyword>
<organism evidence="1 2">
    <name type="scientific">Spirosoma telluris</name>
    <dbReference type="NCBI Taxonomy" id="2183553"/>
    <lineage>
        <taxon>Bacteria</taxon>
        <taxon>Pseudomonadati</taxon>
        <taxon>Bacteroidota</taxon>
        <taxon>Cytophagia</taxon>
        <taxon>Cytophagales</taxon>
        <taxon>Cytophagaceae</taxon>
        <taxon>Spirosoma</taxon>
    </lineage>
</organism>
<dbReference type="AlphaFoldDB" id="A0A327NU85"/>
<accession>A0A327NU85</accession>
<proteinExistence type="predicted"/>
<sequence>MKAIFYVLVVILTTNFRSLIAAPSRVNIDGVWYTNGQTAYVECGKTSVYVYIDVITDGVDILGIDVTTTPNFSVSDTPSDIEKSLNLDSNKQNGYIDVGYENNPGLGTIRVYVNQKPPMPTFTATSTLCSTGNSATFTVSDAYSFQSTKPLDLVWQTTGGVTVNSGTTYTSTGSTTSSVTIQYNSFGSVSVRGVIPGCSNLQGDAITYWFGAPGSSDITFAATGGGDNGSSFCVGNTRNYQANPNLPLSQYSYSWSIPSGSSNVSYFYSYGPNATVTAGSTGGFLLQMSVTNSACSTTGGSSRTFFISSCGFRVANNPTTDKITALFDAGDEDQSLPSSLRLSSEKNGTIREVKVKGQYSEEAVKNGLQIELDVHSLPRGTYYLQGIYSLDRTESIRIILQ</sequence>
<reference evidence="1 2" key="1">
    <citation type="submission" date="2018-06" db="EMBL/GenBank/DDBJ databases">
        <title>Spirosoma sp. HMF3257 Genome sequencing and assembly.</title>
        <authorList>
            <person name="Kang H."/>
            <person name="Cha I."/>
            <person name="Kim H."/>
            <person name="Kang J."/>
            <person name="Joh K."/>
        </authorList>
    </citation>
    <scope>NUCLEOTIDE SEQUENCE [LARGE SCALE GENOMIC DNA]</scope>
    <source>
        <strain evidence="1 2">HMF3257</strain>
    </source>
</reference>
<comment type="caution">
    <text evidence="1">The sequence shown here is derived from an EMBL/GenBank/DDBJ whole genome shotgun (WGS) entry which is preliminary data.</text>
</comment>
<dbReference type="EMBL" id="QLII01000001">
    <property type="protein sequence ID" value="RAI78133.1"/>
    <property type="molecule type" value="Genomic_DNA"/>
</dbReference>
<evidence type="ECO:0000313" key="2">
    <source>
        <dbReference type="Proteomes" id="UP000249016"/>
    </source>
</evidence>
<name>A0A327NU85_9BACT</name>